<evidence type="ECO:0000313" key="2">
    <source>
        <dbReference type="Proteomes" id="UP001281410"/>
    </source>
</evidence>
<keyword evidence="2" id="KW-1185">Reference proteome</keyword>
<dbReference type="EMBL" id="JANJYJ010000006">
    <property type="protein sequence ID" value="KAK3206795.1"/>
    <property type="molecule type" value="Genomic_DNA"/>
</dbReference>
<reference evidence="1" key="1">
    <citation type="journal article" date="2023" name="Plant J.">
        <title>Genome sequences and population genomics provide insights into the demographic history, inbreeding, and mutation load of two 'living fossil' tree species of Dipteronia.</title>
        <authorList>
            <person name="Feng Y."/>
            <person name="Comes H.P."/>
            <person name="Chen J."/>
            <person name="Zhu S."/>
            <person name="Lu R."/>
            <person name="Zhang X."/>
            <person name="Li P."/>
            <person name="Qiu J."/>
            <person name="Olsen K.M."/>
            <person name="Qiu Y."/>
        </authorList>
    </citation>
    <scope>NUCLEOTIDE SEQUENCE</scope>
    <source>
        <strain evidence="1">NBL</strain>
    </source>
</reference>
<gene>
    <name evidence="1" type="ORF">Dsin_020841</name>
</gene>
<name>A0AAE0AA82_9ROSI</name>
<sequence>MVLSMLIRSNGRDQIGGWDIGQIFRFLISVKQSTLQVGQCQLLAYAFLFFCKTNAMTLLSPVKDVGGEAMPLGYIVGAVRRLPPQIRHSTAAAPPNGGGARPDDLVDAVRSFFRQTPAALRSCPIQPDMTHTCCRRSFQPPTLAIAHSGVLDGTIDLALIQWRRPTCPRSFSGSLSGCPQS</sequence>
<proteinExistence type="predicted"/>
<dbReference type="AlphaFoldDB" id="A0AAE0AA82"/>
<dbReference type="Proteomes" id="UP001281410">
    <property type="component" value="Unassembled WGS sequence"/>
</dbReference>
<organism evidence="1 2">
    <name type="scientific">Dipteronia sinensis</name>
    <dbReference type="NCBI Taxonomy" id="43782"/>
    <lineage>
        <taxon>Eukaryota</taxon>
        <taxon>Viridiplantae</taxon>
        <taxon>Streptophyta</taxon>
        <taxon>Embryophyta</taxon>
        <taxon>Tracheophyta</taxon>
        <taxon>Spermatophyta</taxon>
        <taxon>Magnoliopsida</taxon>
        <taxon>eudicotyledons</taxon>
        <taxon>Gunneridae</taxon>
        <taxon>Pentapetalae</taxon>
        <taxon>rosids</taxon>
        <taxon>malvids</taxon>
        <taxon>Sapindales</taxon>
        <taxon>Sapindaceae</taxon>
        <taxon>Hippocastanoideae</taxon>
        <taxon>Acereae</taxon>
        <taxon>Dipteronia</taxon>
    </lineage>
</organism>
<comment type="caution">
    <text evidence="1">The sequence shown here is derived from an EMBL/GenBank/DDBJ whole genome shotgun (WGS) entry which is preliminary data.</text>
</comment>
<evidence type="ECO:0000313" key="1">
    <source>
        <dbReference type="EMBL" id="KAK3206795.1"/>
    </source>
</evidence>
<accession>A0AAE0AA82</accession>
<protein>
    <submittedName>
        <fullName evidence="1">Uncharacterized protein</fullName>
    </submittedName>
</protein>